<keyword evidence="2" id="KW-0472">Membrane</keyword>
<name>A0ABD3GJ23_9MARC</name>
<reference evidence="3 4" key="1">
    <citation type="submission" date="2024-09" db="EMBL/GenBank/DDBJ databases">
        <title>Chromosome-scale assembly of Riccia sorocarpa.</title>
        <authorList>
            <person name="Paukszto L."/>
        </authorList>
    </citation>
    <scope>NUCLEOTIDE SEQUENCE [LARGE SCALE GENOMIC DNA]</scope>
    <source>
        <strain evidence="3">LP-2024</strain>
        <tissue evidence="3">Aerial parts of the thallus</tissue>
    </source>
</reference>
<evidence type="ECO:0000256" key="2">
    <source>
        <dbReference type="SAM" id="Phobius"/>
    </source>
</evidence>
<evidence type="ECO:0000313" key="3">
    <source>
        <dbReference type="EMBL" id="KAL3677709.1"/>
    </source>
</evidence>
<proteinExistence type="predicted"/>
<protein>
    <submittedName>
        <fullName evidence="3">Uncharacterized protein</fullName>
    </submittedName>
</protein>
<accession>A0ABD3GJ23</accession>
<gene>
    <name evidence="3" type="ORF">R1sor_020665</name>
</gene>
<keyword evidence="2" id="KW-0812">Transmembrane</keyword>
<feature type="region of interest" description="Disordered" evidence="1">
    <location>
        <begin position="55"/>
        <end position="81"/>
    </location>
</feature>
<evidence type="ECO:0000256" key="1">
    <source>
        <dbReference type="SAM" id="MobiDB-lite"/>
    </source>
</evidence>
<dbReference type="EMBL" id="JBJQOH010000007">
    <property type="protein sequence ID" value="KAL3677709.1"/>
    <property type="molecule type" value="Genomic_DNA"/>
</dbReference>
<comment type="caution">
    <text evidence="3">The sequence shown here is derived from an EMBL/GenBank/DDBJ whole genome shotgun (WGS) entry which is preliminary data.</text>
</comment>
<feature type="transmembrane region" description="Helical" evidence="2">
    <location>
        <begin position="7"/>
        <end position="25"/>
    </location>
</feature>
<dbReference type="AlphaFoldDB" id="A0ABD3GJ23"/>
<evidence type="ECO:0000313" key="4">
    <source>
        <dbReference type="Proteomes" id="UP001633002"/>
    </source>
</evidence>
<feature type="compositionally biased region" description="Low complexity" evidence="1">
    <location>
        <begin position="65"/>
        <end position="81"/>
    </location>
</feature>
<keyword evidence="4" id="KW-1185">Reference proteome</keyword>
<sequence length="118" mass="12420">MAAVYNLCAWKVVLMAIVALAIVPYSKVLAETGSSVDFESPPAPLEYYRFLAELPTDSEDPAPSPAADGPSRSDSPDSSSITSTYALLTSAAPVSLCYIRGVTLLASLLVTLALLLRL</sequence>
<feature type="transmembrane region" description="Helical" evidence="2">
    <location>
        <begin position="98"/>
        <end position="116"/>
    </location>
</feature>
<keyword evidence="2" id="KW-1133">Transmembrane helix</keyword>
<dbReference type="Proteomes" id="UP001633002">
    <property type="component" value="Unassembled WGS sequence"/>
</dbReference>
<organism evidence="3 4">
    <name type="scientific">Riccia sorocarpa</name>
    <dbReference type="NCBI Taxonomy" id="122646"/>
    <lineage>
        <taxon>Eukaryota</taxon>
        <taxon>Viridiplantae</taxon>
        <taxon>Streptophyta</taxon>
        <taxon>Embryophyta</taxon>
        <taxon>Marchantiophyta</taxon>
        <taxon>Marchantiopsida</taxon>
        <taxon>Marchantiidae</taxon>
        <taxon>Marchantiales</taxon>
        <taxon>Ricciaceae</taxon>
        <taxon>Riccia</taxon>
    </lineage>
</organism>